<evidence type="ECO:0000313" key="7">
    <source>
        <dbReference type="Proteomes" id="UP001209570"/>
    </source>
</evidence>
<feature type="compositionally biased region" description="Pro residues" evidence="4">
    <location>
        <begin position="38"/>
        <end position="106"/>
    </location>
</feature>
<evidence type="ECO:0000256" key="4">
    <source>
        <dbReference type="SAM" id="MobiDB-lite"/>
    </source>
</evidence>
<comment type="caution">
    <text evidence="6">The sequence shown here is derived from an EMBL/GenBank/DDBJ whole genome shotgun (WGS) entry which is preliminary data.</text>
</comment>
<dbReference type="InterPro" id="IPR000254">
    <property type="entry name" value="CBD"/>
</dbReference>
<dbReference type="PROSITE" id="PS50948">
    <property type="entry name" value="PAN"/>
    <property type="match status" value="2"/>
</dbReference>
<gene>
    <name evidence="6" type="ORF">P43SY_011429</name>
</gene>
<organism evidence="6 7">
    <name type="scientific">Pythium insidiosum</name>
    <name type="common">Pythiosis disease agent</name>
    <dbReference type="NCBI Taxonomy" id="114742"/>
    <lineage>
        <taxon>Eukaryota</taxon>
        <taxon>Sar</taxon>
        <taxon>Stramenopiles</taxon>
        <taxon>Oomycota</taxon>
        <taxon>Peronosporomycetes</taxon>
        <taxon>Pythiales</taxon>
        <taxon>Pythiaceae</taxon>
        <taxon>Pythium</taxon>
    </lineage>
</organism>
<keyword evidence="7" id="KW-1185">Reference proteome</keyword>
<dbReference type="CDD" id="cd01100">
    <property type="entry name" value="APPLE_Factor_XI_like"/>
    <property type="match status" value="3"/>
</dbReference>
<dbReference type="SMART" id="SM00236">
    <property type="entry name" value="fCBD"/>
    <property type="match status" value="3"/>
</dbReference>
<feature type="domain" description="Apple" evidence="5">
    <location>
        <begin position="154"/>
        <end position="230"/>
    </location>
</feature>
<dbReference type="Gene3D" id="3.50.4.10">
    <property type="entry name" value="Hepatocyte Growth Factor"/>
    <property type="match status" value="3"/>
</dbReference>
<dbReference type="PANTHER" id="PTHR33946:SF4">
    <property type="entry name" value="COAGULATION FACTOR XI"/>
    <property type="match status" value="1"/>
</dbReference>
<accession>A0AAD5LRF8</accession>
<name>A0AAD5LRF8_PYTIN</name>
<feature type="domain" description="Apple" evidence="5">
    <location>
        <begin position="389"/>
        <end position="460"/>
    </location>
</feature>
<evidence type="ECO:0000256" key="2">
    <source>
        <dbReference type="ARBA" id="ARBA00022737"/>
    </source>
</evidence>
<dbReference type="InterPro" id="IPR000177">
    <property type="entry name" value="Apple"/>
</dbReference>
<dbReference type="GO" id="GO:0006508">
    <property type="term" value="P:proteolysis"/>
    <property type="evidence" value="ECO:0007669"/>
    <property type="project" value="InterPro"/>
</dbReference>
<evidence type="ECO:0000256" key="3">
    <source>
        <dbReference type="ARBA" id="ARBA00023157"/>
    </source>
</evidence>
<evidence type="ECO:0000313" key="6">
    <source>
        <dbReference type="EMBL" id="KAJ0391342.1"/>
    </source>
</evidence>
<keyword evidence="3" id="KW-1015">Disulfide bond</keyword>
<dbReference type="InterPro" id="IPR003609">
    <property type="entry name" value="Pan_app"/>
</dbReference>
<dbReference type="PANTHER" id="PTHR33946">
    <property type="match status" value="1"/>
</dbReference>
<feature type="region of interest" description="Disordered" evidence="4">
    <location>
        <begin position="1"/>
        <end position="121"/>
    </location>
</feature>
<dbReference type="SMART" id="SM00223">
    <property type="entry name" value="APPLE"/>
    <property type="match status" value="3"/>
</dbReference>
<evidence type="ECO:0000259" key="5">
    <source>
        <dbReference type="PROSITE" id="PS50948"/>
    </source>
</evidence>
<proteinExistence type="predicted"/>
<dbReference type="Pfam" id="PF14295">
    <property type="entry name" value="PAN_4"/>
    <property type="match status" value="3"/>
</dbReference>
<sequence>MNPDLPTGKPTLNPDLPTGKPTLNPDLPTGKPTLHPIPTSPAPTTPAPTTPAPTTPAPTTPAPTTPAPTTPAPTTPAPTTPAPTTPAPTTPAPTTPAPTTPAPMTPEPTTSRPGPVSGGPCGNEKTGPLGCPEGEFCQPWNPWQYQCRRADAKCGKQEVGVDFFGDDIATVIVSLPEECCAKCQETEGCKAYTYVNYNADGKPRCYLKKGSGDKRRNPGAVSAVIDVPKCSVPSAGQCGSDKDGVKCCPDGEYCQPWNPWFYQCRPAPTQCGVQEVGVDYYGDDLDRFEISLPWECCDKCAATPGCKAYTFVNYNADGKAWCYLKKGTGQRREVVGAVSSTVLHPKPSCSTPEYGYCGNKDGVSCCPTGFYCQAWNRDYYQCMPQPSQCSKQYTNVDFYGNDLGVHYGLSPSACCEKCSQTKGCKAYTHVNDNPGRPACYLKSSTAGKKELIGAVSGVVN</sequence>
<evidence type="ECO:0000256" key="1">
    <source>
        <dbReference type="ARBA" id="ARBA00022729"/>
    </source>
</evidence>
<keyword evidence="2" id="KW-0677">Repeat</keyword>
<dbReference type="GO" id="GO:0005975">
    <property type="term" value="P:carbohydrate metabolic process"/>
    <property type="evidence" value="ECO:0007669"/>
    <property type="project" value="InterPro"/>
</dbReference>
<keyword evidence="1" id="KW-0732">Signal</keyword>
<protein>
    <recommendedName>
        <fullName evidence="5">Apple domain-containing protein</fullName>
    </recommendedName>
</protein>
<dbReference type="GO" id="GO:0030248">
    <property type="term" value="F:cellulose binding"/>
    <property type="evidence" value="ECO:0007669"/>
    <property type="project" value="InterPro"/>
</dbReference>
<dbReference type="GO" id="GO:0005576">
    <property type="term" value="C:extracellular region"/>
    <property type="evidence" value="ECO:0007669"/>
    <property type="project" value="InterPro"/>
</dbReference>
<dbReference type="EMBL" id="JAKCXM010001106">
    <property type="protein sequence ID" value="KAJ0391342.1"/>
    <property type="molecule type" value="Genomic_DNA"/>
</dbReference>
<dbReference type="AlphaFoldDB" id="A0AAD5LRF8"/>
<dbReference type="Proteomes" id="UP001209570">
    <property type="component" value="Unassembled WGS sequence"/>
</dbReference>
<reference evidence="6" key="1">
    <citation type="submission" date="2021-12" db="EMBL/GenBank/DDBJ databases">
        <title>Prjna785345.</title>
        <authorList>
            <person name="Rujirawat T."/>
            <person name="Krajaejun T."/>
        </authorList>
    </citation>
    <scope>NUCLEOTIDE SEQUENCE</scope>
    <source>
        <strain evidence="6">Pi057C3</strain>
    </source>
</reference>